<dbReference type="PANTHER" id="PTHR33990">
    <property type="entry name" value="PROTEIN YJDN-RELATED"/>
    <property type="match status" value="1"/>
</dbReference>
<accession>A0A5R9EGB9</accession>
<dbReference type="InterPro" id="IPR029068">
    <property type="entry name" value="Glyas_Bleomycin-R_OHBP_Dase"/>
</dbReference>
<feature type="domain" description="PhnB-like" evidence="1">
    <location>
        <begin position="42"/>
        <end position="136"/>
    </location>
</feature>
<gene>
    <name evidence="2" type="ORF">FEZ33_00250</name>
</gene>
<dbReference type="Pfam" id="PF06983">
    <property type="entry name" value="3-dmu-9_3-mt"/>
    <property type="match status" value="1"/>
</dbReference>
<comment type="caution">
    <text evidence="2">The sequence shown here is derived from an EMBL/GenBank/DDBJ whole genome shotgun (WGS) entry which is preliminary data.</text>
</comment>
<evidence type="ECO:0000259" key="1">
    <source>
        <dbReference type="Pfam" id="PF06983"/>
    </source>
</evidence>
<dbReference type="Gene3D" id="3.10.180.10">
    <property type="entry name" value="2,3-Dihydroxybiphenyl 1,2-Dioxygenase, domain 1"/>
    <property type="match status" value="1"/>
</dbReference>
<evidence type="ECO:0000313" key="3">
    <source>
        <dbReference type="Proteomes" id="UP000306420"/>
    </source>
</evidence>
<dbReference type="RefSeq" id="WP_138403376.1">
    <property type="nucleotide sequence ID" value="NZ_VBSP01000001.1"/>
</dbReference>
<keyword evidence="2" id="KW-0223">Dioxygenase</keyword>
<evidence type="ECO:0000313" key="2">
    <source>
        <dbReference type="EMBL" id="TLQ49454.1"/>
    </source>
</evidence>
<proteinExistence type="predicted"/>
<dbReference type="InterPro" id="IPR028973">
    <property type="entry name" value="PhnB-like"/>
</dbReference>
<sequence length="142" mass="16455">MKAIPYFNFANTLEVLEFYQKLGATDIQMVLGSDEMFIEMPESQRPKNPEKFVMNAEFKMFGNKIFVSDTWDQHKADHTDSNISFVFDLNDSKEVQAVKDFFTKATELGCTIEMPLEEAEWTEMFGMIKDPFGLSWMFSGEN</sequence>
<dbReference type="SUPFAM" id="SSF54593">
    <property type="entry name" value="Glyoxalase/Bleomycin resistance protein/Dihydroxybiphenyl dioxygenase"/>
    <property type="match status" value="1"/>
</dbReference>
<dbReference type="EMBL" id="VBSP01000001">
    <property type="protein sequence ID" value="TLQ49454.1"/>
    <property type="molecule type" value="Genomic_DNA"/>
</dbReference>
<dbReference type="PANTHER" id="PTHR33990:SF1">
    <property type="entry name" value="PROTEIN YJDN"/>
    <property type="match status" value="1"/>
</dbReference>
<name>A0A5R9EGB9_9LACT</name>
<dbReference type="GO" id="GO:0051213">
    <property type="term" value="F:dioxygenase activity"/>
    <property type="evidence" value="ECO:0007669"/>
    <property type="project" value="UniProtKB-KW"/>
</dbReference>
<dbReference type="OrthoDB" id="9795306at2"/>
<dbReference type="Proteomes" id="UP000306420">
    <property type="component" value="Unassembled WGS sequence"/>
</dbReference>
<protein>
    <submittedName>
        <fullName evidence="2">Glyoxalase/bleomycin resistance/extradiol dioxygenase family protein</fullName>
    </submittedName>
</protein>
<keyword evidence="2" id="KW-0560">Oxidoreductase</keyword>
<organism evidence="2 3">
    <name type="scientific">Ruoffia tabacinasalis</name>
    <dbReference type="NCBI Taxonomy" id="87458"/>
    <lineage>
        <taxon>Bacteria</taxon>
        <taxon>Bacillati</taxon>
        <taxon>Bacillota</taxon>
        <taxon>Bacilli</taxon>
        <taxon>Lactobacillales</taxon>
        <taxon>Aerococcaceae</taxon>
        <taxon>Ruoffia</taxon>
    </lineage>
</organism>
<dbReference type="AlphaFoldDB" id="A0A5R9EGB9"/>
<reference evidence="2 3" key="1">
    <citation type="submission" date="2019-05" db="EMBL/GenBank/DDBJ databases">
        <title>The metagenome of a microbial culture collection derived from dairy environment covers the genomic content of the human microbiome.</title>
        <authorList>
            <person name="Roder T."/>
            <person name="Wuthrich D."/>
            <person name="Sattari Z."/>
            <person name="Von Ah U."/>
            <person name="Bar C."/>
            <person name="Ronchi F."/>
            <person name="Macpherson A.J."/>
            <person name="Ganal-Vonarburg S.C."/>
            <person name="Bruggmann R."/>
            <person name="Vergeres G."/>
        </authorList>
    </citation>
    <scope>NUCLEOTIDE SEQUENCE [LARGE SCALE GENOMIC DNA]</scope>
    <source>
        <strain evidence="2 3">FAM 24227</strain>
    </source>
</reference>